<name>A0A211YLJ2_9CREN</name>
<organism evidence="6 7">
    <name type="scientific">Pyrodictium delaneyi</name>
    <dbReference type="NCBI Taxonomy" id="1273541"/>
    <lineage>
        <taxon>Archaea</taxon>
        <taxon>Thermoproteota</taxon>
        <taxon>Thermoprotei</taxon>
        <taxon>Desulfurococcales</taxon>
        <taxon>Pyrodictiaceae</taxon>
        <taxon>Pyrodictium</taxon>
    </lineage>
</organism>
<evidence type="ECO:0000256" key="3">
    <source>
        <dbReference type="ARBA" id="ARBA00022750"/>
    </source>
</evidence>
<evidence type="ECO:0000256" key="1">
    <source>
        <dbReference type="ARBA" id="ARBA00006814"/>
    </source>
</evidence>
<gene>
    <name evidence="6" type="ORF">Pdsh_08520</name>
</gene>
<dbReference type="GO" id="GO:0016485">
    <property type="term" value="P:protein processing"/>
    <property type="evidence" value="ECO:0007669"/>
    <property type="project" value="TreeGrafter"/>
</dbReference>
<dbReference type="PANTHER" id="PTHR30302">
    <property type="entry name" value="HYDROGENASE 1 MATURATION PROTEASE"/>
    <property type="match status" value="1"/>
</dbReference>
<evidence type="ECO:0000256" key="2">
    <source>
        <dbReference type="ARBA" id="ARBA00022670"/>
    </source>
</evidence>
<evidence type="ECO:0008006" key="8">
    <source>
        <dbReference type="Google" id="ProtNLM"/>
    </source>
</evidence>
<dbReference type="SUPFAM" id="SSF53163">
    <property type="entry name" value="HybD-like"/>
    <property type="match status" value="1"/>
</dbReference>
<dbReference type="EMBL" id="NCQP01000007">
    <property type="protein sequence ID" value="OWJ53922.1"/>
    <property type="molecule type" value="Genomic_DNA"/>
</dbReference>
<sequence length="209" mass="23225">MSPEIRMIQRGRARNLQESGSSKNVKHRILLLGIGNTLHGDDGVGYCLAYGIKYCGGIEGADIATIQELNPGHITMLDGYETVVFIDAYISDDMPESARIAVLELDPSRLREDEVVALVQEMDPHSLNPIRLMILSYAAQLFKGRAYLIGIKPYRIEFSGGLSKDIKKALPQALEELRRILAKLGANMKADINCVINWVDRNCDKPLLD</sequence>
<dbReference type="GO" id="GO:0008047">
    <property type="term" value="F:enzyme activator activity"/>
    <property type="evidence" value="ECO:0007669"/>
    <property type="project" value="InterPro"/>
</dbReference>
<dbReference type="AlphaFoldDB" id="A0A211YLJ2"/>
<dbReference type="InterPro" id="IPR023430">
    <property type="entry name" value="Pept_HybD-like_dom_sf"/>
</dbReference>
<keyword evidence="3" id="KW-0064">Aspartyl protease</keyword>
<evidence type="ECO:0000313" key="6">
    <source>
        <dbReference type="EMBL" id="OWJ53922.1"/>
    </source>
</evidence>
<accession>A0A211YLJ2</accession>
<evidence type="ECO:0000313" key="7">
    <source>
        <dbReference type="Proteomes" id="UP000196694"/>
    </source>
</evidence>
<comment type="caution">
    <text evidence="6">The sequence shown here is derived from an EMBL/GenBank/DDBJ whole genome shotgun (WGS) entry which is preliminary data.</text>
</comment>
<dbReference type="Gene3D" id="3.40.50.1450">
    <property type="entry name" value="HybD-like"/>
    <property type="match status" value="1"/>
</dbReference>
<keyword evidence="4" id="KW-0378">Hydrolase</keyword>
<dbReference type="InterPro" id="IPR000671">
    <property type="entry name" value="Peptidase_A31"/>
</dbReference>
<dbReference type="GO" id="GO:0004190">
    <property type="term" value="F:aspartic-type endopeptidase activity"/>
    <property type="evidence" value="ECO:0007669"/>
    <property type="project" value="UniProtKB-KW"/>
</dbReference>
<keyword evidence="7" id="KW-1185">Reference proteome</keyword>
<dbReference type="Proteomes" id="UP000196694">
    <property type="component" value="Unassembled WGS sequence"/>
</dbReference>
<proteinExistence type="inferred from homology"/>
<dbReference type="PANTHER" id="PTHR30302:SF1">
    <property type="entry name" value="HYDROGENASE 2 MATURATION PROTEASE"/>
    <property type="match status" value="1"/>
</dbReference>
<reference evidence="6 7" key="1">
    <citation type="submission" date="2017-05" db="EMBL/GenBank/DDBJ databases">
        <title>The draft genome of the hyperthermophilic archaeon 'Pyrodictium delaneyi strain Hulk', an iron and nitrate reducer, reveals the capacity for sulfate reduction.</title>
        <authorList>
            <person name="Demey L.M."/>
            <person name="Miller C."/>
            <person name="Manzella M."/>
            <person name="Reguera G."/>
            <person name="Kashefi K."/>
        </authorList>
    </citation>
    <scope>NUCLEOTIDE SEQUENCE [LARGE SCALE GENOMIC DNA]</scope>
    <source>
        <strain evidence="6 7">Hulk</strain>
    </source>
</reference>
<comment type="similarity">
    <text evidence="1">Belongs to the peptidase A31 family.</text>
</comment>
<protein>
    <recommendedName>
        <fullName evidence="8">Hydrogenase maturation protease</fullName>
    </recommendedName>
</protein>
<evidence type="ECO:0000256" key="5">
    <source>
        <dbReference type="SAM" id="MobiDB-lite"/>
    </source>
</evidence>
<feature type="region of interest" description="Disordered" evidence="5">
    <location>
        <begin position="1"/>
        <end position="20"/>
    </location>
</feature>
<dbReference type="NCBIfam" id="TIGR00072">
    <property type="entry name" value="hydrog_prot"/>
    <property type="match status" value="1"/>
</dbReference>
<keyword evidence="2" id="KW-0645">Protease</keyword>
<evidence type="ECO:0000256" key="4">
    <source>
        <dbReference type="ARBA" id="ARBA00022801"/>
    </source>
</evidence>